<keyword evidence="2" id="KW-1185">Reference proteome</keyword>
<comment type="caution">
    <text evidence="1">The sequence shown here is derived from an EMBL/GenBank/DDBJ whole genome shotgun (WGS) entry which is preliminary data.</text>
</comment>
<sequence>MTRIEVLFPEFCSLFADSSNIRYLEKCLPDAEFVFTSYMNDPLFVKEQPDLIYMGAMTESAQEKIIRKLMPYKARIAELIAADVPMLFTNNAVEIFGQYIENEDGSKIEALDLYPIYAKRDMMHRFNCLVRGHFDDIEIVGFKTQFT</sequence>
<dbReference type="Proteomes" id="UP001469749">
    <property type="component" value="Unassembled WGS sequence"/>
</dbReference>
<gene>
    <name evidence="1" type="ORF">WMO25_04865</name>
</gene>
<name>A0ABV1B4F1_9FIRM</name>
<evidence type="ECO:0008006" key="3">
    <source>
        <dbReference type="Google" id="ProtNLM"/>
    </source>
</evidence>
<accession>A0ABV1B4F1</accession>
<evidence type="ECO:0000313" key="2">
    <source>
        <dbReference type="Proteomes" id="UP001469749"/>
    </source>
</evidence>
<protein>
    <recommendedName>
        <fullName evidence="3">CobB/CobQ-like glutamine amidotransferase domain-containing protein</fullName>
    </recommendedName>
</protein>
<dbReference type="EMBL" id="JBBMEK010000038">
    <property type="protein sequence ID" value="MEQ2364426.1"/>
    <property type="molecule type" value="Genomic_DNA"/>
</dbReference>
<evidence type="ECO:0000313" key="1">
    <source>
        <dbReference type="EMBL" id="MEQ2364426.1"/>
    </source>
</evidence>
<feature type="non-terminal residue" evidence="1">
    <location>
        <position position="147"/>
    </location>
</feature>
<proteinExistence type="predicted"/>
<reference evidence="1 2" key="1">
    <citation type="submission" date="2024-03" db="EMBL/GenBank/DDBJ databases">
        <title>Human intestinal bacterial collection.</title>
        <authorList>
            <person name="Pauvert C."/>
            <person name="Hitch T.C.A."/>
            <person name="Clavel T."/>
        </authorList>
    </citation>
    <scope>NUCLEOTIDE SEQUENCE [LARGE SCALE GENOMIC DNA]</scope>
    <source>
        <strain evidence="1 2">CLA-AA-H190</strain>
    </source>
</reference>
<organism evidence="1 2">
    <name type="scientific">Coprococcus intestinihominis</name>
    <dbReference type="NCBI Taxonomy" id="3133154"/>
    <lineage>
        <taxon>Bacteria</taxon>
        <taxon>Bacillati</taxon>
        <taxon>Bacillota</taxon>
        <taxon>Clostridia</taxon>
        <taxon>Lachnospirales</taxon>
        <taxon>Lachnospiraceae</taxon>
        <taxon>Coprococcus</taxon>
    </lineage>
</organism>